<dbReference type="Proteomes" id="UP001449657">
    <property type="component" value="Chromosome"/>
</dbReference>
<feature type="signal peptide" evidence="1">
    <location>
        <begin position="1"/>
        <end position="19"/>
    </location>
</feature>
<dbReference type="PROSITE" id="PS51704">
    <property type="entry name" value="GP_PDE"/>
    <property type="match status" value="1"/>
</dbReference>
<gene>
    <name evidence="3" type="ORF">WJU22_18935</name>
</gene>
<evidence type="ECO:0000313" key="4">
    <source>
        <dbReference type="Proteomes" id="UP001449657"/>
    </source>
</evidence>
<organism evidence="3 4">
    <name type="scientific">Chitinophaga caseinilytica</name>
    <dbReference type="NCBI Taxonomy" id="2267521"/>
    <lineage>
        <taxon>Bacteria</taxon>
        <taxon>Pseudomonadati</taxon>
        <taxon>Bacteroidota</taxon>
        <taxon>Chitinophagia</taxon>
        <taxon>Chitinophagales</taxon>
        <taxon>Chitinophagaceae</taxon>
        <taxon>Chitinophaga</taxon>
    </lineage>
</organism>
<dbReference type="Gene3D" id="3.20.20.190">
    <property type="entry name" value="Phosphatidylinositol (PI) phosphodiesterase"/>
    <property type="match status" value="1"/>
</dbReference>
<sequence length="271" mass="30384">MKGLLFFTGCILLLGNSFAQQPVLPAQKHGFIVIAHRGNHEIVPENTTASVEAAYQCGADYAELDLRTTQDGHLVLMHDATVDRTTNGKGAVADYTFAALRQLNIKSTDGKIYRVPTFAEALKAARGKVHIYLDFKEADVAQAWQQIRDAGMEKQVIVYINKKEQYQPWRDIAPQMPLMSSLPDDAQTPAQMEQFLDAHSFAVLDNITDSTLMTVARRRRISVWLDAQSPNEGPDAWNAVLNRKVQGMQSDHPGALVRYLREHRLRDGLKK</sequence>
<protein>
    <submittedName>
        <fullName evidence="3">Glycerophosphodiester phosphodiesterase family protein</fullName>
    </submittedName>
</protein>
<reference evidence="3 4" key="1">
    <citation type="submission" date="2024-03" db="EMBL/GenBank/DDBJ databases">
        <title>Chitinophaga caseinilytica sp. nov., a casein hydrolysing bacterium isolated from forest soil.</title>
        <authorList>
            <person name="Lee D.S."/>
            <person name="Han D.M."/>
            <person name="Baek J.H."/>
            <person name="Choi D.G."/>
            <person name="Jeon J.H."/>
            <person name="Jeon C.O."/>
        </authorList>
    </citation>
    <scope>NUCLEOTIDE SEQUENCE [LARGE SCALE GENOMIC DNA]</scope>
    <source>
        <strain evidence="3 4">KACC 19118</strain>
    </source>
</reference>
<dbReference type="RefSeq" id="WP_341839734.1">
    <property type="nucleotide sequence ID" value="NZ_CP149792.1"/>
</dbReference>
<keyword evidence="4" id="KW-1185">Reference proteome</keyword>
<keyword evidence="1" id="KW-0732">Signal</keyword>
<feature type="domain" description="GP-PDE" evidence="2">
    <location>
        <begin position="31"/>
        <end position="260"/>
    </location>
</feature>
<dbReference type="InterPro" id="IPR017946">
    <property type="entry name" value="PLC-like_Pdiesterase_TIM-brl"/>
</dbReference>
<dbReference type="Pfam" id="PF03009">
    <property type="entry name" value="GDPD"/>
    <property type="match status" value="1"/>
</dbReference>
<dbReference type="CDD" id="cd08566">
    <property type="entry name" value="GDPD_AtGDE_like"/>
    <property type="match status" value="1"/>
</dbReference>
<dbReference type="EMBL" id="CP150096">
    <property type="protein sequence ID" value="WZN44975.1"/>
    <property type="molecule type" value="Genomic_DNA"/>
</dbReference>
<feature type="chain" id="PRO_5045152764" evidence="1">
    <location>
        <begin position="20"/>
        <end position="271"/>
    </location>
</feature>
<proteinExistence type="predicted"/>
<evidence type="ECO:0000256" key="1">
    <source>
        <dbReference type="SAM" id="SignalP"/>
    </source>
</evidence>
<dbReference type="InterPro" id="IPR030395">
    <property type="entry name" value="GP_PDE_dom"/>
</dbReference>
<name>A0ABZ2Z0K7_9BACT</name>
<accession>A0ABZ2Z0K7</accession>
<evidence type="ECO:0000313" key="3">
    <source>
        <dbReference type="EMBL" id="WZN44975.1"/>
    </source>
</evidence>
<dbReference type="PANTHER" id="PTHR46320">
    <property type="entry name" value="GLYCEROPHOSPHODIESTER PHOSPHODIESTERASE 1"/>
    <property type="match status" value="1"/>
</dbReference>
<evidence type="ECO:0000259" key="2">
    <source>
        <dbReference type="PROSITE" id="PS51704"/>
    </source>
</evidence>
<dbReference type="PANTHER" id="PTHR46320:SF1">
    <property type="entry name" value="GLYCEROPHOSPHODIESTER PHOSPHODIESTERASE 1"/>
    <property type="match status" value="1"/>
</dbReference>
<dbReference type="SUPFAM" id="SSF51695">
    <property type="entry name" value="PLC-like phosphodiesterases"/>
    <property type="match status" value="1"/>
</dbReference>